<dbReference type="InterPro" id="IPR036388">
    <property type="entry name" value="WH-like_DNA-bd_sf"/>
</dbReference>
<dbReference type="InterPro" id="IPR036390">
    <property type="entry name" value="WH_DNA-bd_sf"/>
</dbReference>
<dbReference type="Proteomes" id="UP000184315">
    <property type="component" value="Unassembled WGS sequence"/>
</dbReference>
<reference evidence="2" key="1">
    <citation type="submission" date="2015-10" db="EMBL/GenBank/DDBJ databases">
        <authorList>
            <person name="Regsiter A."/>
            <person name="william w."/>
        </authorList>
    </citation>
    <scope>NUCLEOTIDE SEQUENCE [LARGE SCALE GENOMIC DNA]</scope>
</reference>
<keyword evidence="2" id="KW-1185">Reference proteome</keyword>
<dbReference type="STRING" id="671072.PL921460073"/>
<dbReference type="EMBL" id="CZDF01000166">
    <property type="protein sequence ID" value="CUR33964.1"/>
    <property type="molecule type" value="Genomic_DNA"/>
</dbReference>
<sequence>MEDSFRKKLTEQAKLIAKFQELEQKEREWLFPLLSKGVRNTLELLDLISDRPLTFEEIATELDIHPTTVTQKLNALVAGGYPLALTDKTAFAETGRPRKLARKSVDIKAKLMELIKELED</sequence>
<evidence type="ECO:0000313" key="2">
    <source>
        <dbReference type="Proteomes" id="UP000184315"/>
    </source>
</evidence>
<protein>
    <submittedName>
        <fullName evidence="1">Uncharacterized protein</fullName>
    </submittedName>
</protein>
<accession>A0A1J1LPX0</accession>
<organism evidence="1 2">
    <name type="scientific">Planktothrix tepida PCC 9214</name>
    <dbReference type="NCBI Taxonomy" id="671072"/>
    <lineage>
        <taxon>Bacteria</taxon>
        <taxon>Bacillati</taxon>
        <taxon>Cyanobacteriota</taxon>
        <taxon>Cyanophyceae</taxon>
        <taxon>Oscillatoriophycideae</taxon>
        <taxon>Oscillatoriales</taxon>
        <taxon>Microcoleaceae</taxon>
        <taxon>Planktothrix</taxon>
    </lineage>
</organism>
<name>A0A1J1LPX0_9CYAN</name>
<dbReference type="RefSeq" id="WP_072717006.1">
    <property type="nucleotide sequence ID" value="NZ_LN889762.1"/>
</dbReference>
<proteinExistence type="predicted"/>
<gene>
    <name evidence="1" type="ORF">PL921460073</name>
</gene>
<dbReference type="Pfam" id="PF12840">
    <property type="entry name" value="HTH_20"/>
    <property type="match status" value="1"/>
</dbReference>
<dbReference type="AlphaFoldDB" id="A0A1J1LPX0"/>
<dbReference type="SUPFAM" id="SSF46785">
    <property type="entry name" value="Winged helix' DNA-binding domain"/>
    <property type="match status" value="1"/>
</dbReference>
<dbReference type="Gene3D" id="1.10.10.10">
    <property type="entry name" value="Winged helix-like DNA-binding domain superfamily/Winged helix DNA-binding domain"/>
    <property type="match status" value="1"/>
</dbReference>
<evidence type="ECO:0000313" key="1">
    <source>
        <dbReference type="EMBL" id="CUR33964.1"/>
    </source>
</evidence>